<dbReference type="RefSeq" id="WP_152169604.1">
    <property type="nucleotide sequence ID" value="NZ_CP045096.1"/>
</dbReference>
<evidence type="ECO:0000313" key="2">
    <source>
        <dbReference type="EMBL" id="QFQ98135.1"/>
    </source>
</evidence>
<organism evidence="2 3">
    <name type="scientific">Streptomyces phaeolivaceus</name>
    <dbReference type="NCBI Taxonomy" id="2653200"/>
    <lineage>
        <taxon>Bacteria</taxon>
        <taxon>Bacillati</taxon>
        <taxon>Actinomycetota</taxon>
        <taxon>Actinomycetes</taxon>
        <taxon>Kitasatosporales</taxon>
        <taxon>Streptomycetaceae</taxon>
        <taxon>Streptomyces</taxon>
    </lineage>
</organism>
<proteinExistence type="predicted"/>
<evidence type="ECO:0000313" key="3">
    <source>
        <dbReference type="Proteomes" id="UP000327294"/>
    </source>
</evidence>
<gene>
    <name evidence="2" type="ORF">F9278_20105</name>
</gene>
<accession>A0A5P8K4F0</accession>
<name>A0A5P8K4F0_9ACTN</name>
<dbReference type="Proteomes" id="UP000327294">
    <property type="component" value="Chromosome"/>
</dbReference>
<dbReference type="AlphaFoldDB" id="A0A5P8K4F0"/>
<protein>
    <submittedName>
        <fullName evidence="2">Uncharacterized protein</fullName>
    </submittedName>
</protein>
<dbReference type="KEGG" id="sphv:F9278_20105"/>
<dbReference type="EMBL" id="CP045096">
    <property type="protein sequence ID" value="QFQ98135.1"/>
    <property type="molecule type" value="Genomic_DNA"/>
</dbReference>
<evidence type="ECO:0000256" key="1">
    <source>
        <dbReference type="SAM" id="MobiDB-lite"/>
    </source>
</evidence>
<sequence length="184" mass="19723">MSDSDTKFTLPFIAHLQQIVGIERAQLEKADTAVADTAAAVAEAERILQEALDGQRVALGEQRVAAERYEAVLATVQAAESYASELGLTDTPPTDAAEPGADATHPQGPASSGTLAHLIVDVLEPGKDITVPEIYEKVWALRPEVANNAVRAALSQLHKAGRVENVRRGVYRLLKLPEDHTTAR</sequence>
<feature type="region of interest" description="Disordered" evidence="1">
    <location>
        <begin position="86"/>
        <end position="111"/>
    </location>
</feature>
<reference evidence="2 3" key="1">
    <citation type="submission" date="2019-10" db="EMBL/GenBank/DDBJ databases">
        <title>Streptomyces sp. strain GY16 isolated from leaves of Broussonetia papyrifera.</title>
        <authorList>
            <person name="Mo P."/>
        </authorList>
    </citation>
    <scope>NUCLEOTIDE SEQUENCE [LARGE SCALE GENOMIC DNA]</scope>
    <source>
        <strain evidence="2 3">GY16</strain>
    </source>
</reference>
<keyword evidence="3" id="KW-1185">Reference proteome</keyword>